<name>A0A1N7M1Q2_9FLAO</name>
<dbReference type="EMBL" id="FTOJ01000003">
    <property type="protein sequence ID" value="SIS79949.1"/>
    <property type="molecule type" value="Genomic_DNA"/>
</dbReference>
<evidence type="ECO:0000313" key="1">
    <source>
        <dbReference type="EMBL" id="PQA94896.1"/>
    </source>
</evidence>
<evidence type="ECO:0000313" key="2">
    <source>
        <dbReference type="EMBL" id="SIS79949.1"/>
    </source>
</evidence>
<reference evidence="3" key="2">
    <citation type="submission" date="2017-01" db="EMBL/GenBank/DDBJ databases">
        <authorList>
            <person name="Varghese N."/>
            <person name="Submissions S."/>
        </authorList>
    </citation>
    <scope>NUCLEOTIDE SEQUENCE [LARGE SCALE GENOMIC DNA]</scope>
    <source>
        <strain evidence="3">DSM 21068</strain>
    </source>
</reference>
<reference evidence="2" key="3">
    <citation type="submission" date="2017-01" db="EMBL/GenBank/DDBJ databases">
        <authorList>
            <person name="Mah S.A."/>
            <person name="Swanson W.J."/>
            <person name="Moy G.W."/>
            <person name="Vacquier V.D."/>
        </authorList>
    </citation>
    <scope>NUCLEOTIDE SEQUENCE [LARGE SCALE GENOMIC DNA]</scope>
    <source>
        <strain evidence="2">DSM 21068</strain>
    </source>
</reference>
<reference evidence="1 4" key="1">
    <citation type="submission" date="2016-11" db="EMBL/GenBank/DDBJ databases">
        <title>Whole genomes of Flavobacteriaceae.</title>
        <authorList>
            <person name="Stine C."/>
            <person name="Li C."/>
            <person name="Tadesse D."/>
        </authorList>
    </citation>
    <scope>NUCLEOTIDE SEQUENCE [LARGE SCALE GENOMIC DNA]</scope>
    <source>
        <strain evidence="1 4">DSM 21068</strain>
    </source>
</reference>
<gene>
    <name evidence="1" type="ORF">B0A70_07250</name>
    <name evidence="2" type="ORF">SAMN05421796_103288</name>
</gene>
<proteinExistence type="predicted"/>
<sequence>MLRIYCDTNIFSLIKETHPAFNASLKQVMDELNNIMLYTFSFAHLEDKSRTKKEHIHLAEDDLKRMEMYVKDNYFSYEENDKMTHFFLATPLEAFEGINFDTYNEVLQNGFDYTSLLTDLDDDEISRPFTFMMKSLLDMSVINPRISIANDDSQSEKWLDKFYPQEENVTFGELINKMMGFGNQFLNNSSEIKEIRKYLEEYLDRDDYSFEKWGIEFDKKFSDTQIKMSFSESMEKVFKINSNYTDYDKFLLYYCSLELYNVTKEKSSGKTKSFNFRSLQNDAKHAWYASFSDYLVSDDRGLLMKAYIAYRYFKIPTRILSITEFINMKTQFLNQEENSKAFIETLKYEVKKSLVLKGETFSDTSKIIKPTHNFFNYFNRIKEDSKIVTLFCERTAKTNNLMYREIELLINKLINLFGVDINNKGYFDFDKEIKENEGYLRVWKLEDLTIKLWNARVTAGTTACLDFILK</sequence>
<dbReference type="AlphaFoldDB" id="A0A1N7M1Q2"/>
<organism evidence="2 3">
    <name type="scientific">Chryseobacterium piscicola</name>
    <dbReference type="NCBI Taxonomy" id="551459"/>
    <lineage>
        <taxon>Bacteria</taxon>
        <taxon>Pseudomonadati</taxon>
        <taxon>Bacteroidota</taxon>
        <taxon>Flavobacteriia</taxon>
        <taxon>Flavobacteriales</taxon>
        <taxon>Weeksellaceae</taxon>
        <taxon>Chryseobacterium group</taxon>
        <taxon>Chryseobacterium</taxon>
    </lineage>
</organism>
<keyword evidence="4" id="KW-1185">Reference proteome</keyword>
<evidence type="ECO:0000313" key="3">
    <source>
        <dbReference type="Proteomes" id="UP000186246"/>
    </source>
</evidence>
<dbReference type="Proteomes" id="UP000186246">
    <property type="component" value="Unassembled WGS sequence"/>
</dbReference>
<dbReference type="Proteomes" id="UP000238314">
    <property type="component" value="Unassembled WGS sequence"/>
</dbReference>
<accession>A0A1N7M1Q2</accession>
<dbReference type="EMBL" id="MUGO01000009">
    <property type="protein sequence ID" value="PQA94896.1"/>
    <property type="molecule type" value="Genomic_DNA"/>
</dbReference>
<protein>
    <submittedName>
        <fullName evidence="2">Uncharacterized protein</fullName>
    </submittedName>
</protein>
<evidence type="ECO:0000313" key="4">
    <source>
        <dbReference type="Proteomes" id="UP000238314"/>
    </source>
</evidence>